<gene>
    <name evidence="2" type="ORF">S01H4_32770</name>
</gene>
<sequence length="35" mass="3998">MTKIKTSKILEFFAILIIMLTVSMTLFSPIPNNIK</sequence>
<evidence type="ECO:0000256" key="1">
    <source>
        <dbReference type="SAM" id="Phobius"/>
    </source>
</evidence>
<feature type="transmembrane region" description="Helical" evidence="1">
    <location>
        <begin position="12"/>
        <end position="30"/>
    </location>
</feature>
<comment type="caution">
    <text evidence="2">The sequence shown here is derived from an EMBL/GenBank/DDBJ whole genome shotgun (WGS) entry which is preliminary data.</text>
</comment>
<name>X1BTC3_9ZZZZ</name>
<feature type="non-terminal residue" evidence="2">
    <location>
        <position position="35"/>
    </location>
</feature>
<dbReference type="EMBL" id="BART01017174">
    <property type="protein sequence ID" value="GAG75396.1"/>
    <property type="molecule type" value="Genomic_DNA"/>
</dbReference>
<dbReference type="AlphaFoldDB" id="X1BTC3"/>
<keyword evidence="1" id="KW-0812">Transmembrane</keyword>
<evidence type="ECO:0000313" key="2">
    <source>
        <dbReference type="EMBL" id="GAG75396.1"/>
    </source>
</evidence>
<keyword evidence="1" id="KW-0472">Membrane</keyword>
<protein>
    <submittedName>
        <fullName evidence="2">Uncharacterized protein</fullName>
    </submittedName>
</protein>
<organism evidence="2">
    <name type="scientific">marine sediment metagenome</name>
    <dbReference type="NCBI Taxonomy" id="412755"/>
    <lineage>
        <taxon>unclassified sequences</taxon>
        <taxon>metagenomes</taxon>
        <taxon>ecological metagenomes</taxon>
    </lineage>
</organism>
<keyword evidence="1" id="KW-1133">Transmembrane helix</keyword>
<reference evidence="2" key="1">
    <citation type="journal article" date="2014" name="Front. Microbiol.">
        <title>High frequency of phylogenetically diverse reductive dehalogenase-homologous genes in deep subseafloor sedimentary metagenomes.</title>
        <authorList>
            <person name="Kawai M."/>
            <person name="Futagami T."/>
            <person name="Toyoda A."/>
            <person name="Takaki Y."/>
            <person name="Nishi S."/>
            <person name="Hori S."/>
            <person name="Arai W."/>
            <person name="Tsubouchi T."/>
            <person name="Morono Y."/>
            <person name="Uchiyama I."/>
            <person name="Ito T."/>
            <person name="Fujiyama A."/>
            <person name="Inagaki F."/>
            <person name="Takami H."/>
        </authorList>
    </citation>
    <scope>NUCLEOTIDE SEQUENCE</scope>
    <source>
        <strain evidence="2">Expedition CK06-06</strain>
    </source>
</reference>
<accession>X1BTC3</accession>
<proteinExistence type="predicted"/>